<proteinExistence type="inferred from homology"/>
<comment type="similarity">
    <text evidence="2">Belongs to the NEMP family.</text>
</comment>
<evidence type="ECO:0000256" key="9">
    <source>
        <dbReference type="SAM" id="Phobius"/>
    </source>
</evidence>
<feature type="transmembrane region" description="Helical" evidence="9">
    <location>
        <begin position="200"/>
        <end position="218"/>
    </location>
</feature>
<evidence type="ECO:0000256" key="6">
    <source>
        <dbReference type="ARBA" id="ARBA00023136"/>
    </source>
</evidence>
<feature type="transmembrane region" description="Helical" evidence="9">
    <location>
        <begin position="280"/>
        <end position="296"/>
    </location>
</feature>
<evidence type="ECO:0000256" key="8">
    <source>
        <dbReference type="SAM" id="MobiDB-lite"/>
    </source>
</evidence>
<dbReference type="OrthoDB" id="509138at2759"/>
<dbReference type="OMA" id="CYYNGPV"/>
<dbReference type="GO" id="GO:0005637">
    <property type="term" value="C:nuclear inner membrane"/>
    <property type="evidence" value="ECO:0007669"/>
    <property type="project" value="UniProtKB-SubCell"/>
</dbReference>
<keyword evidence="7" id="KW-0539">Nucleus</keyword>
<evidence type="ECO:0000256" key="5">
    <source>
        <dbReference type="ARBA" id="ARBA00022989"/>
    </source>
</evidence>
<sequence length="411" mass="46280">MAGKAVHLSVVIACLVFLFSAVICSATGVVLPANIKVLESCQTDNYNRCFEARVDWRWLRLWSTLNVKVVNVGPPDTKITVVVGANMTDVEKHLSKKNGILPSLLPPWVWSQPRGMSPLHNNCIGVRASDQVEVTVTETYVHWMYFLLTVGGVSLVFAAPRLSKSVVFHYSTGVTLGTVASLLILVYILSRFIPRRTGALSLLLGGWAVCFYFVHWVLDNFLALQYKPYLIGYVVLAAFISFAVCYWYGPVTSDRTIYLIQLCIQLLGLVSIYNGSQHEASTVAIIAVLAVIWWLPRGRMKRAGSILRWWSNQQVRIRLLTEDEYYEQGRVETRKALDELREFCRSPECNQWQMIAKLESPKRFAQFVLGDEDHVSRAESSAYEDDLSLLTLDSSDDGSGRMTSDSDMETE</sequence>
<name>A0A8B7XNB2_ACAPL</name>
<feature type="transmembrane region" description="Helical" evidence="9">
    <location>
        <begin position="143"/>
        <end position="162"/>
    </location>
</feature>
<dbReference type="RefSeq" id="XP_022081667.1">
    <property type="nucleotide sequence ID" value="XM_022225975.1"/>
</dbReference>
<dbReference type="PANTHER" id="PTHR13598">
    <property type="entry name" value="AT07567P-RELATED"/>
    <property type="match status" value="1"/>
</dbReference>
<dbReference type="AlphaFoldDB" id="A0A8B7XNB2"/>
<protein>
    <submittedName>
        <fullName evidence="11 12">Nuclear envelope integral membrane protein 1-like</fullName>
    </submittedName>
</protein>
<feature type="transmembrane region" description="Helical" evidence="9">
    <location>
        <begin position="230"/>
        <end position="249"/>
    </location>
</feature>
<keyword evidence="3 9" id="KW-0812">Transmembrane</keyword>
<gene>
    <name evidence="11 12" type="primary">LOC110974380</name>
</gene>
<accession>A0A8B7XNB2</accession>
<evidence type="ECO:0000256" key="2">
    <source>
        <dbReference type="ARBA" id="ARBA00005748"/>
    </source>
</evidence>
<feature type="transmembrane region" description="Helical" evidence="9">
    <location>
        <begin position="6"/>
        <end position="31"/>
    </location>
</feature>
<evidence type="ECO:0000256" key="3">
    <source>
        <dbReference type="ARBA" id="ARBA00022692"/>
    </source>
</evidence>
<dbReference type="Pfam" id="PF10225">
    <property type="entry name" value="NEMP"/>
    <property type="match status" value="1"/>
</dbReference>
<feature type="transmembrane region" description="Helical" evidence="9">
    <location>
        <begin position="256"/>
        <end position="274"/>
    </location>
</feature>
<dbReference type="InterPro" id="IPR019358">
    <property type="entry name" value="NEMP_fam"/>
</dbReference>
<evidence type="ECO:0000256" key="4">
    <source>
        <dbReference type="ARBA" id="ARBA00022729"/>
    </source>
</evidence>
<comment type="subcellular location">
    <subcellularLocation>
        <location evidence="1">Nucleus inner membrane</location>
        <topology evidence="1">Multi-pass membrane protein</topology>
        <orientation evidence="1">Nucleoplasmic side</orientation>
    </subcellularLocation>
</comment>
<feature type="region of interest" description="Disordered" evidence="8">
    <location>
        <begin position="390"/>
        <end position="411"/>
    </location>
</feature>
<dbReference type="RefSeq" id="XP_022081668.1">
    <property type="nucleotide sequence ID" value="XM_022225976.1"/>
</dbReference>
<evidence type="ECO:0000256" key="7">
    <source>
        <dbReference type="ARBA" id="ARBA00023242"/>
    </source>
</evidence>
<feature type="transmembrane region" description="Helical" evidence="9">
    <location>
        <begin position="168"/>
        <end position="188"/>
    </location>
</feature>
<keyword evidence="6 9" id="KW-0472">Membrane</keyword>
<dbReference type="PANTHER" id="PTHR13598:SF1">
    <property type="entry name" value="AT07567P-RELATED"/>
    <property type="match status" value="1"/>
</dbReference>
<evidence type="ECO:0000313" key="12">
    <source>
        <dbReference type="RefSeq" id="XP_022081668.1"/>
    </source>
</evidence>
<organism evidence="10 11">
    <name type="scientific">Acanthaster planci</name>
    <name type="common">Crown-of-thorns starfish</name>
    <dbReference type="NCBI Taxonomy" id="133434"/>
    <lineage>
        <taxon>Eukaryota</taxon>
        <taxon>Metazoa</taxon>
        <taxon>Echinodermata</taxon>
        <taxon>Eleutherozoa</taxon>
        <taxon>Asterozoa</taxon>
        <taxon>Asteroidea</taxon>
        <taxon>Valvatacea</taxon>
        <taxon>Valvatida</taxon>
        <taxon>Acanthasteridae</taxon>
        <taxon>Acanthaster</taxon>
    </lineage>
</organism>
<keyword evidence="10" id="KW-1185">Reference proteome</keyword>
<evidence type="ECO:0000313" key="10">
    <source>
        <dbReference type="Proteomes" id="UP000694845"/>
    </source>
</evidence>
<dbReference type="KEGG" id="aplc:110974380"/>
<keyword evidence="5 9" id="KW-1133">Transmembrane helix</keyword>
<dbReference type="GeneID" id="110974380"/>
<reference evidence="11 12" key="1">
    <citation type="submission" date="2025-04" db="UniProtKB">
        <authorList>
            <consortium name="RefSeq"/>
        </authorList>
    </citation>
    <scope>IDENTIFICATION</scope>
</reference>
<dbReference type="CTD" id="23306"/>
<evidence type="ECO:0000313" key="11">
    <source>
        <dbReference type="RefSeq" id="XP_022081667.1"/>
    </source>
</evidence>
<keyword evidence="4" id="KW-0732">Signal</keyword>
<dbReference type="Proteomes" id="UP000694845">
    <property type="component" value="Unplaced"/>
</dbReference>
<evidence type="ECO:0000256" key="1">
    <source>
        <dbReference type="ARBA" id="ARBA00004575"/>
    </source>
</evidence>